<evidence type="ECO:0000256" key="1">
    <source>
        <dbReference type="ARBA" id="ARBA00023117"/>
    </source>
</evidence>
<feature type="compositionally biased region" description="Basic and acidic residues" evidence="3">
    <location>
        <begin position="336"/>
        <end position="348"/>
    </location>
</feature>
<evidence type="ECO:0000256" key="3">
    <source>
        <dbReference type="SAM" id="MobiDB-lite"/>
    </source>
</evidence>
<feature type="compositionally biased region" description="Polar residues" evidence="3">
    <location>
        <begin position="474"/>
        <end position="493"/>
    </location>
</feature>
<dbReference type="Gene3D" id="1.10.10.60">
    <property type="entry name" value="Homeodomain-like"/>
    <property type="match status" value="1"/>
</dbReference>
<feature type="compositionally biased region" description="Basic and acidic residues" evidence="3">
    <location>
        <begin position="540"/>
        <end position="554"/>
    </location>
</feature>
<dbReference type="SMART" id="SM00717">
    <property type="entry name" value="SANT"/>
    <property type="match status" value="1"/>
</dbReference>
<feature type="compositionally biased region" description="Basic and acidic residues" evidence="3">
    <location>
        <begin position="611"/>
        <end position="621"/>
    </location>
</feature>
<evidence type="ECO:0000313" key="5">
    <source>
        <dbReference type="EMBL" id="KAF7142210.1"/>
    </source>
</evidence>
<accession>A0A834LP26</accession>
<dbReference type="EMBL" id="WJXA01000005">
    <property type="protein sequence ID" value="KAF7142210.1"/>
    <property type="molecule type" value="Genomic_DNA"/>
</dbReference>
<dbReference type="InterPro" id="IPR001487">
    <property type="entry name" value="Bromodomain"/>
</dbReference>
<dbReference type="InterPro" id="IPR001005">
    <property type="entry name" value="SANT/Myb"/>
</dbReference>
<feature type="compositionally biased region" description="Basic and acidic residues" evidence="3">
    <location>
        <begin position="291"/>
        <end position="300"/>
    </location>
</feature>
<dbReference type="PANTHER" id="PTHR37888:SF11">
    <property type="entry name" value="DNA-BINDING BROMODOMAIN-CONTAINING PROTEIN"/>
    <property type="match status" value="1"/>
</dbReference>
<feature type="compositionally biased region" description="Low complexity" evidence="3">
    <location>
        <begin position="502"/>
        <end position="511"/>
    </location>
</feature>
<dbReference type="CDD" id="cd04369">
    <property type="entry name" value="Bromodomain"/>
    <property type="match status" value="1"/>
</dbReference>
<dbReference type="OrthoDB" id="1742084at2759"/>
<keyword evidence="6" id="KW-1185">Reference proteome</keyword>
<feature type="compositionally biased region" description="Basic and acidic residues" evidence="3">
    <location>
        <begin position="570"/>
        <end position="581"/>
    </location>
</feature>
<protein>
    <recommendedName>
        <fullName evidence="4">Bromo domain-containing protein</fullName>
    </recommendedName>
</protein>
<dbReference type="InterPro" id="IPR009057">
    <property type="entry name" value="Homeodomain-like_sf"/>
</dbReference>
<reference evidence="5" key="1">
    <citation type="submission" date="2019-11" db="EMBL/GenBank/DDBJ databases">
        <authorList>
            <person name="Liu Y."/>
            <person name="Hou J."/>
            <person name="Li T.-Q."/>
            <person name="Guan C.-H."/>
            <person name="Wu X."/>
            <person name="Wu H.-Z."/>
            <person name="Ling F."/>
            <person name="Zhang R."/>
            <person name="Shi X.-G."/>
            <person name="Ren J.-P."/>
            <person name="Chen E.-F."/>
            <person name="Sun J.-M."/>
        </authorList>
    </citation>
    <scope>NUCLEOTIDE SEQUENCE</scope>
    <source>
        <strain evidence="5">Adult_tree_wgs_1</strain>
        <tissue evidence="5">Leaves</tissue>
    </source>
</reference>
<dbReference type="Proteomes" id="UP000626092">
    <property type="component" value="Unassembled WGS sequence"/>
</dbReference>
<feature type="compositionally biased region" description="Polar residues" evidence="3">
    <location>
        <begin position="664"/>
        <end position="673"/>
    </location>
</feature>
<organism evidence="5 6">
    <name type="scientific">Rhododendron simsii</name>
    <name type="common">Sims's rhododendron</name>
    <dbReference type="NCBI Taxonomy" id="118357"/>
    <lineage>
        <taxon>Eukaryota</taxon>
        <taxon>Viridiplantae</taxon>
        <taxon>Streptophyta</taxon>
        <taxon>Embryophyta</taxon>
        <taxon>Tracheophyta</taxon>
        <taxon>Spermatophyta</taxon>
        <taxon>Magnoliopsida</taxon>
        <taxon>eudicotyledons</taxon>
        <taxon>Gunneridae</taxon>
        <taxon>Pentapetalae</taxon>
        <taxon>asterids</taxon>
        <taxon>Ericales</taxon>
        <taxon>Ericaceae</taxon>
        <taxon>Ericoideae</taxon>
        <taxon>Rhodoreae</taxon>
        <taxon>Rhododendron</taxon>
    </lineage>
</organism>
<feature type="compositionally biased region" description="Low complexity" evidence="3">
    <location>
        <begin position="648"/>
        <end position="663"/>
    </location>
</feature>
<gene>
    <name evidence="5" type="ORF">RHSIM_Rhsim05G0150900</name>
</gene>
<feature type="region of interest" description="Disordered" evidence="3">
    <location>
        <begin position="531"/>
        <end position="770"/>
    </location>
</feature>
<dbReference type="CDD" id="cd00167">
    <property type="entry name" value="SANT"/>
    <property type="match status" value="1"/>
</dbReference>
<feature type="compositionally biased region" description="Gly residues" evidence="3">
    <location>
        <begin position="218"/>
        <end position="228"/>
    </location>
</feature>
<dbReference type="PANTHER" id="PTHR37888">
    <property type="entry name" value="DNA-BINDING BROMODOMAIN-CONTAINING PROTEIN"/>
    <property type="match status" value="1"/>
</dbReference>
<dbReference type="Pfam" id="PF00439">
    <property type="entry name" value="Bromodomain"/>
    <property type="match status" value="1"/>
</dbReference>
<feature type="region of interest" description="Disordered" evidence="3">
    <location>
        <begin position="474"/>
        <end position="512"/>
    </location>
</feature>
<dbReference type="AlphaFoldDB" id="A0A834LP26"/>
<dbReference type="SUPFAM" id="SSF47370">
    <property type="entry name" value="Bromodomain"/>
    <property type="match status" value="1"/>
</dbReference>
<proteinExistence type="predicted"/>
<sequence>MRAHCVATRCAFLASSIRAEPSRAKPSRRYTETERALVVFSKTKWTNCRDHCNHVTIFMDKPNETAENITGPDASPPWGTWEELLLSCAVHRHGTDNWDSVAVEIQKRSSTPSSLLHLTPSHCKQKYRDLKQRYSPPDDAADAVPWLEELRKLRVAELRREVERYDASIVSLQLKVKRLKEEREEEDEKSNGGEKSDPEKTVEREREDEHGKVSPGSVAGGPVSGGDDGSVNESNSTDPNKTGKDGGGAEPEPVRPGEGEPDGGAGLAKPVGENSCNGSSNSIEKEEEEPVRESVKDEPGGGRGDSVELGESVAESKGAAAAKEVSSDVQSSASKSRKEEELGDDKVRSGCVSGGDEPEDVDQSRTVERASVESTSLVEFLEIVRSHKLGSVFERRLERQETPEYKDLIRQHVDLESIQTRLKEGWYSSFNSKFFRDLLLLFNNAILFFGKESRESAAAIKLRQLVSKEMTRTNLKFDSSAEEQTPTPSQLVHSSKPEPEPSSDSLLPKPKMISGPMIVCRKRSSIAAKALIGSSNSGGADRKREQKAEEKPILDWKQPNKKSSGNNAEENNRVTKKRTSDRFASAGSRSSKKNGKNRASPNPSKNSEPLSSEHSEPRSEKNAAAPTTVSGGAKKRSAANFLSRMKRSSTTTNNNGSTLLDTLKSSGISSGMNTRGGGGEQKRSGGNGKGGDGKKEQVVTSRRGSGTGRQAKEKEKEQGSPAKRNVGRPKRAAAPPPSTPAAVSGKRSREGGGGDKEAGASRQPKKRSRR</sequence>
<feature type="region of interest" description="Disordered" evidence="3">
    <location>
        <begin position="179"/>
        <end position="368"/>
    </location>
</feature>
<feature type="compositionally biased region" description="Basic and acidic residues" evidence="3">
    <location>
        <begin position="747"/>
        <end position="759"/>
    </location>
</feature>
<feature type="compositionally biased region" description="Basic and acidic residues" evidence="3">
    <location>
        <begin position="189"/>
        <end position="212"/>
    </location>
</feature>
<dbReference type="InterPro" id="IPR036427">
    <property type="entry name" value="Bromodomain-like_sf"/>
</dbReference>
<name>A0A834LP26_RHOSS</name>
<keyword evidence="1 2" id="KW-0103">Bromodomain</keyword>
<feature type="compositionally biased region" description="Gly residues" evidence="3">
    <location>
        <begin position="674"/>
        <end position="690"/>
    </location>
</feature>
<evidence type="ECO:0000259" key="4">
    <source>
        <dbReference type="PROSITE" id="PS50014"/>
    </source>
</evidence>
<dbReference type="SUPFAM" id="SSF46689">
    <property type="entry name" value="Homeodomain-like"/>
    <property type="match status" value="1"/>
</dbReference>
<dbReference type="Gene3D" id="1.20.920.10">
    <property type="entry name" value="Bromodomain-like"/>
    <property type="match status" value="1"/>
</dbReference>
<evidence type="ECO:0000313" key="6">
    <source>
        <dbReference type="Proteomes" id="UP000626092"/>
    </source>
</evidence>
<dbReference type="PROSITE" id="PS50014">
    <property type="entry name" value="BROMODOMAIN_2"/>
    <property type="match status" value="1"/>
</dbReference>
<feature type="domain" description="Bromo" evidence="4">
    <location>
        <begin position="385"/>
        <end position="456"/>
    </location>
</feature>
<comment type="caution">
    <text evidence="5">The sequence shown here is derived from an EMBL/GenBank/DDBJ whole genome shotgun (WGS) entry which is preliminary data.</text>
</comment>
<evidence type="ECO:0000256" key="2">
    <source>
        <dbReference type="PROSITE-ProRule" id="PRU00035"/>
    </source>
</evidence>
<dbReference type="Pfam" id="PF00249">
    <property type="entry name" value="Myb_DNA-binding"/>
    <property type="match status" value="1"/>
</dbReference>
<dbReference type="SMART" id="SM00297">
    <property type="entry name" value="BROMO"/>
    <property type="match status" value="1"/>
</dbReference>
<feature type="compositionally biased region" description="Polar residues" evidence="3">
    <location>
        <begin position="597"/>
        <end position="610"/>
    </location>
</feature>